<dbReference type="InterPro" id="IPR011701">
    <property type="entry name" value="MFS"/>
</dbReference>
<dbReference type="PANTHER" id="PTHR23514">
    <property type="entry name" value="BYPASS OF STOP CODON PROTEIN 6"/>
    <property type="match status" value="1"/>
</dbReference>
<dbReference type="RefSeq" id="WP_129346848.1">
    <property type="nucleotide sequence ID" value="NZ_CP012670.1"/>
</dbReference>
<evidence type="ECO:0000313" key="10">
    <source>
        <dbReference type="Proteomes" id="UP000295781"/>
    </source>
</evidence>
<comment type="subcellular location">
    <subcellularLocation>
        <location evidence="1">Endomembrane system</location>
        <topology evidence="1">Multi-pass membrane protein</topology>
    </subcellularLocation>
</comment>
<evidence type="ECO:0000256" key="3">
    <source>
        <dbReference type="ARBA" id="ARBA00022448"/>
    </source>
</evidence>
<feature type="transmembrane region" description="Helical" evidence="7">
    <location>
        <begin position="155"/>
        <end position="173"/>
    </location>
</feature>
<accession>A0A4P2PYD9</accession>
<dbReference type="SUPFAM" id="SSF103473">
    <property type="entry name" value="MFS general substrate transporter"/>
    <property type="match status" value="1"/>
</dbReference>
<name>A0A4P2PYD9_SORCE</name>
<protein>
    <submittedName>
        <fullName evidence="9">MFS transporter</fullName>
    </submittedName>
</protein>
<keyword evidence="6 7" id="KW-0472">Membrane</keyword>
<keyword evidence="3" id="KW-0813">Transport</keyword>
<proteinExistence type="inferred from homology"/>
<feature type="transmembrane region" description="Helical" evidence="7">
    <location>
        <begin position="349"/>
        <end position="372"/>
    </location>
</feature>
<evidence type="ECO:0000256" key="4">
    <source>
        <dbReference type="ARBA" id="ARBA00022692"/>
    </source>
</evidence>
<dbReference type="EMBL" id="CP012670">
    <property type="protein sequence ID" value="AUX21543.1"/>
    <property type="molecule type" value="Genomic_DNA"/>
</dbReference>
<dbReference type="PROSITE" id="PS50850">
    <property type="entry name" value="MFS"/>
    <property type="match status" value="1"/>
</dbReference>
<dbReference type="Gene3D" id="1.20.1250.20">
    <property type="entry name" value="MFS general substrate transporter like domains"/>
    <property type="match status" value="2"/>
</dbReference>
<evidence type="ECO:0000256" key="2">
    <source>
        <dbReference type="ARBA" id="ARBA00008335"/>
    </source>
</evidence>
<evidence type="ECO:0000256" key="7">
    <source>
        <dbReference type="SAM" id="Phobius"/>
    </source>
</evidence>
<keyword evidence="5 7" id="KW-1133">Transmembrane helix</keyword>
<dbReference type="InterPro" id="IPR036259">
    <property type="entry name" value="MFS_trans_sf"/>
</dbReference>
<evidence type="ECO:0000256" key="6">
    <source>
        <dbReference type="ARBA" id="ARBA00023136"/>
    </source>
</evidence>
<dbReference type="OrthoDB" id="9795150at2"/>
<organism evidence="9 10">
    <name type="scientific">Sorangium cellulosum</name>
    <name type="common">Polyangium cellulosum</name>
    <dbReference type="NCBI Taxonomy" id="56"/>
    <lineage>
        <taxon>Bacteria</taxon>
        <taxon>Pseudomonadati</taxon>
        <taxon>Myxococcota</taxon>
        <taxon>Polyangia</taxon>
        <taxon>Polyangiales</taxon>
        <taxon>Polyangiaceae</taxon>
        <taxon>Sorangium</taxon>
    </lineage>
</organism>
<dbReference type="PANTHER" id="PTHR23514:SF3">
    <property type="entry name" value="BYPASS OF STOP CODON PROTEIN 6"/>
    <property type="match status" value="1"/>
</dbReference>
<feature type="transmembrane region" description="Helical" evidence="7">
    <location>
        <begin position="242"/>
        <end position="259"/>
    </location>
</feature>
<sequence>MPALLILTYVGFVSLGLPDAVLGVAWPSLRDAFGLPQSALGAILVGTGVGYFSSGLAAGRLVERLGVGKLLALSSGLITVAMLGYATAPVWPLLILCALVAGLGSGAIDAGLNAYAASNFSARHVNWLHACYCLGAALGPLIATAALAASGSFRWGYAAIGAIMLLLTTSFAVTKASFRARSAGGAGAPEAPGASAVAALRRGRVWLQIAVFFVYSGLEVTLGQWCFTINTEARGVAEEAAGIWAGAYWGSLGVGRVLLGVAVERVGADRLLRMATLAALLGSALFAVGPAWPGAVGLMVAGLGLAPIYPTLMSRTPARLGASTAHAIGFQVSAAMLGGVILPSVGGVLAARLGLPSIGTLAVIAAAGLWLLHEALIRVTREPQPEAASAAG</sequence>
<evidence type="ECO:0000256" key="5">
    <source>
        <dbReference type="ARBA" id="ARBA00022989"/>
    </source>
</evidence>
<keyword evidence="4 7" id="KW-0812">Transmembrane</keyword>
<evidence type="ECO:0000256" key="1">
    <source>
        <dbReference type="ARBA" id="ARBA00004127"/>
    </source>
</evidence>
<dbReference type="GO" id="GO:0012505">
    <property type="term" value="C:endomembrane system"/>
    <property type="evidence" value="ECO:0007669"/>
    <property type="project" value="UniProtKB-SubCell"/>
</dbReference>
<feature type="transmembrane region" description="Helical" evidence="7">
    <location>
        <begin position="295"/>
        <end position="312"/>
    </location>
</feature>
<dbReference type="GO" id="GO:0022857">
    <property type="term" value="F:transmembrane transporter activity"/>
    <property type="evidence" value="ECO:0007669"/>
    <property type="project" value="InterPro"/>
</dbReference>
<dbReference type="InterPro" id="IPR020846">
    <property type="entry name" value="MFS_dom"/>
</dbReference>
<feature type="transmembrane region" description="Helical" evidence="7">
    <location>
        <begin position="127"/>
        <end position="149"/>
    </location>
</feature>
<dbReference type="GO" id="GO:0016020">
    <property type="term" value="C:membrane"/>
    <property type="evidence" value="ECO:0007669"/>
    <property type="project" value="TreeGrafter"/>
</dbReference>
<evidence type="ECO:0000313" key="9">
    <source>
        <dbReference type="EMBL" id="AUX21543.1"/>
    </source>
</evidence>
<feature type="domain" description="Major facilitator superfamily (MFS) profile" evidence="8">
    <location>
        <begin position="4"/>
        <end position="377"/>
    </location>
</feature>
<comment type="similarity">
    <text evidence="2">Belongs to the major facilitator superfamily.</text>
</comment>
<dbReference type="InterPro" id="IPR051788">
    <property type="entry name" value="MFS_Transporter"/>
</dbReference>
<feature type="transmembrane region" description="Helical" evidence="7">
    <location>
        <begin position="39"/>
        <end position="58"/>
    </location>
</feature>
<gene>
    <name evidence="9" type="ORF">SOCEGT47_020290</name>
</gene>
<evidence type="ECO:0000259" key="8">
    <source>
        <dbReference type="PROSITE" id="PS50850"/>
    </source>
</evidence>
<feature type="transmembrane region" description="Helical" evidence="7">
    <location>
        <begin position="324"/>
        <end position="343"/>
    </location>
</feature>
<feature type="transmembrane region" description="Helical" evidence="7">
    <location>
        <begin position="205"/>
        <end position="222"/>
    </location>
</feature>
<feature type="transmembrane region" description="Helical" evidence="7">
    <location>
        <begin position="271"/>
        <end position="289"/>
    </location>
</feature>
<feature type="transmembrane region" description="Helical" evidence="7">
    <location>
        <begin position="93"/>
        <end position="115"/>
    </location>
</feature>
<feature type="transmembrane region" description="Helical" evidence="7">
    <location>
        <begin position="70"/>
        <end position="87"/>
    </location>
</feature>
<dbReference type="Pfam" id="PF07690">
    <property type="entry name" value="MFS_1"/>
    <property type="match status" value="1"/>
</dbReference>
<dbReference type="Proteomes" id="UP000295781">
    <property type="component" value="Chromosome"/>
</dbReference>
<reference evidence="9 10" key="1">
    <citation type="submission" date="2015-09" db="EMBL/GenBank/DDBJ databases">
        <title>Sorangium comparison.</title>
        <authorList>
            <person name="Zaburannyi N."/>
            <person name="Bunk B."/>
            <person name="Overmann J."/>
            <person name="Mueller R."/>
        </authorList>
    </citation>
    <scope>NUCLEOTIDE SEQUENCE [LARGE SCALE GENOMIC DNA]</scope>
    <source>
        <strain evidence="9 10">So ceGT47</strain>
    </source>
</reference>
<dbReference type="AlphaFoldDB" id="A0A4P2PYD9"/>